<name>A0A419WH44_9EURY</name>
<keyword evidence="3" id="KW-1185">Reference proteome</keyword>
<dbReference type="OrthoDB" id="177294at2157"/>
<dbReference type="EMBL" id="RAPO01000002">
    <property type="protein sequence ID" value="RKD94745.1"/>
    <property type="molecule type" value="Genomic_DNA"/>
</dbReference>
<feature type="compositionally biased region" description="Acidic residues" evidence="1">
    <location>
        <begin position="15"/>
        <end position="33"/>
    </location>
</feature>
<gene>
    <name evidence="2" type="ORF">ATJ93_1587</name>
</gene>
<organism evidence="2 3">
    <name type="scientific">Halopiger aswanensis</name>
    <dbReference type="NCBI Taxonomy" id="148449"/>
    <lineage>
        <taxon>Archaea</taxon>
        <taxon>Methanobacteriati</taxon>
        <taxon>Methanobacteriota</taxon>
        <taxon>Stenosarchaea group</taxon>
        <taxon>Halobacteria</taxon>
        <taxon>Halobacteriales</taxon>
        <taxon>Natrialbaceae</taxon>
        <taxon>Halopiger</taxon>
    </lineage>
</organism>
<proteinExistence type="predicted"/>
<accession>A0A419WH44</accession>
<evidence type="ECO:0000256" key="1">
    <source>
        <dbReference type="SAM" id="MobiDB-lite"/>
    </source>
</evidence>
<evidence type="ECO:0000313" key="2">
    <source>
        <dbReference type="EMBL" id="RKD94745.1"/>
    </source>
</evidence>
<reference evidence="2 3" key="1">
    <citation type="submission" date="2018-09" db="EMBL/GenBank/DDBJ databases">
        <title>Genomic Encyclopedia of Archaeal and Bacterial Type Strains, Phase II (KMG-II): from individual species to whole genera.</title>
        <authorList>
            <person name="Goeker M."/>
        </authorList>
    </citation>
    <scope>NUCLEOTIDE SEQUENCE [LARGE SCALE GENOMIC DNA]</scope>
    <source>
        <strain evidence="2 3">DSM 13151</strain>
    </source>
</reference>
<comment type="caution">
    <text evidence="2">The sequence shown here is derived from an EMBL/GenBank/DDBJ whole genome shotgun (WGS) entry which is preliminary data.</text>
</comment>
<dbReference type="Proteomes" id="UP000283805">
    <property type="component" value="Unassembled WGS sequence"/>
</dbReference>
<dbReference type="AlphaFoldDB" id="A0A419WH44"/>
<feature type="region of interest" description="Disordered" evidence="1">
    <location>
        <begin position="1"/>
        <end position="33"/>
    </location>
</feature>
<sequence>MDLTAFGLEPQDSPASEDDTSDDVDNESDDVDNEQVWSECVDCGYAGYEVQVRRESGVLLCPSCFADREGLR</sequence>
<protein>
    <submittedName>
        <fullName evidence="2">Uncharacterized protein</fullName>
    </submittedName>
</protein>
<evidence type="ECO:0000313" key="3">
    <source>
        <dbReference type="Proteomes" id="UP000283805"/>
    </source>
</evidence>
<dbReference type="RefSeq" id="WP_120244071.1">
    <property type="nucleotide sequence ID" value="NZ_RAPO01000002.1"/>
</dbReference>